<organism evidence="2 3">
    <name type="scientific">Chromobacterium piscinae</name>
    <dbReference type="NCBI Taxonomy" id="686831"/>
    <lineage>
        <taxon>Bacteria</taxon>
        <taxon>Pseudomonadati</taxon>
        <taxon>Pseudomonadota</taxon>
        <taxon>Betaproteobacteria</taxon>
        <taxon>Neisseriales</taxon>
        <taxon>Chromobacteriaceae</taxon>
        <taxon>Chromobacterium</taxon>
    </lineage>
</organism>
<proteinExistence type="predicted"/>
<accession>A0ABV0HBW9</accession>
<dbReference type="InterPro" id="IPR036397">
    <property type="entry name" value="RNaseH_sf"/>
</dbReference>
<dbReference type="Pfam" id="PF13683">
    <property type="entry name" value="rve_3"/>
    <property type="match status" value="1"/>
</dbReference>
<dbReference type="Proteomes" id="UP001438292">
    <property type="component" value="Unassembled WGS sequence"/>
</dbReference>
<dbReference type="PANTHER" id="PTHR47515">
    <property type="entry name" value="LOW CALCIUM RESPONSE LOCUS PROTEIN T"/>
    <property type="match status" value="1"/>
</dbReference>
<sequence>SMDWRLEPADLAALDTSLSAYCDRTQKTPSGDHEFDQLCTALGIEHRLTKPRHPQTNGMVERFNGRIADVLTTNRFDSSLDLAQTIERYLWLYNHQIPQKALNHESPVQTLKRWQSTQPELFVKRVTNRPGLNSYQAAETAFALTL</sequence>
<comment type="caution">
    <text evidence="2">The sequence shown here is derived from an EMBL/GenBank/DDBJ whole genome shotgun (WGS) entry which is preliminary data.</text>
</comment>
<dbReference type="Gene3D" id="3.30.420.10">
    <property type="entry name" value="Ribonuclease H-like superfamily/Ribonuclease H"/>
    <property type="match status" value="1"/>
</dbReference>
<dbReference type="PANTHER" id="PTHR47515:SF2">
    <property type="entry name" value="INTEGRASE CORE DOMAIN PROTEIN"/>
    <property type="match status" value="1"/>
</dbReference>
<dbReference type="RefSeq" id="WP_347788127.1">
    <property type="nucleotide sequence ID" value="NZ_JBDQQU010000351.1"/>
</dbReference>
<keyword evidence="3" id="KW-1185">Reference proteome</keyword>
<dbReference type="EMBL" id="JBDQQU010000351">
    <property type="protein sequence ID" value="MEO3957376.1"/>
    <property type="molecule type" value="Genomic_DNA"/>
</dbReference>
<dbReference type="InterPro" id="IPR012337">
    <property type="entry name" value="RNaseH-like_sf"/>
</dbReference>
<dbReference type="PROSITE" id="PS50994">
    <property type="entry name" value="INTEGRASE"/>
    <property type="match status" value="1"/>
</dbReference>
<evidence type="ECO:0000313" key="3">
    <source>
        <dbReference type="Proteomes" id="UP001438292"/>
    </source>
</evidence>
<dbReference type="SUPFAM" id="SSF53098">
    <property type="entry name" value="Ribonuclease H-like"/>
    <property type="match status" value="1"/>
</dbReference>
<reference evidence="2 3" key="1">
    <citation type="submission" date="2024-05" db="EMBL/GenBank/DDBJ databases">
        <authorList>
            <person name="De Oliveira J.P."/>
            <person name="Noriler S.A."/>
            <person name="De Oliveira A.G."/>
            <person name="Sipoli D.S."/>
        </authorList>
    </citation>
    <scope>NUCLEOTIDE SEQUENCE [LARGE SCALE GENOMIC DNA]</scope>
    <source>
        <strain evidence="2 3">LABIM186</strain>
    </source>
</reference>
<feature type="domain" description="Integrase catalytic" evidence="1">
    <location>
        <begin position="1"/>
        <end position="115"/>
    </location>
</feature>
<feature type="non-terminal residue" evidence="2">
    <location>
        <position position="1"/>
    </location>
</feature>
<protein>
    <submittedName>
        <fullName evidence="2">Integrase core domain-containing protein</fullName>
    </submittedName>
</protein>
<evidence type="ECO:0000259" key="1">
    <source>
        <dbReference type="PROSITE" id="PS50994"/>
    </source>
</evidence>
<evidence type="ECO:0000313" key="2">
    <source>
        <dbReference type="EMBL" id="MEO3957376.1"/>
    </source>
</evidence>
<gene>
    <name evidence="2" type="ORF">ABH309_23310</name>
</gene>
<name>A0ABV0HBW9_9NEIS</name>
<dbReference type="InterPro" id="IPR001584">
    <property type="entry name" value="Integrase_cat-core"/>
</dbReference>